<accession>A0A9X2I6S9</accession>
<reference evidence="1" key="1">
    <citation type="submission" date="2022-02" db="EMBL/GenBank/DDBJ databases">
        <title>Halalkalibacter sp. nov. isolated from Lonar Lake, India.</title>
        <authorList>
            <person name="Joshi A."/>
            <person name="Thite S."/>
            <person name="Lodha T."/>
        </authorList>
    </citation>
    <scope>NUCLEOTIDE SEQUENCE</scope>
    <source>
        <strain evidence="1">MEB205</strain>
    </source>
</reference>
<sequence length="250" mass="29761">MSFNQLKVEEIEKIFSKIHGNASELLEEAELLYDYQKYARSYLCAHIAFEEFGKLPMLNTAALNVYNGVKTDWKYLNKRIRNHHRKISQSWGTIMMFREILNKFETYSKQSGENDNDSLDADFNYIKEFKAFLDSDNFFTTLDFIKYMEELEITEQIKQKYSMSMLLNEYKNGSLYADFDEGIFLKPSEKIDKEICEFGLSNALIQKKFIDIPNIHKEGFRLYRLTDEHNQWLNALNNKYKAQFEKLKLK</sequence>
<evidence type="ECO:0000313" key="2">
    <source>
        <dbReference type="Proteomes" id="UP001139150"/>
    </source>
</evidence>
<dbReference type="InterPro" id="IPR030987">
    <property type="entry name" value="AbiV"/>
</dbReference>
<gene>
    <name evidence="1" type="ORF">MF646_09430</name>
</gene>
<dbReference type="NCBIfam" id="TIGR04498">
    <property type="entry name" value="AbiV_defense"/>
    <property type="match status" value="1"/>
</dbReference>
<protein>
    <submittedName>
        <fullName evidence="1">AbiV family abortive infection protein</fullName>
    </submittedName>
</protein>
<dbReference type="AlphaFoldDB" id="A0A9X2I6S9"/>
<evidence type="ECO:0000313" key="1">
    <source>
        <dbReference type="EMBL" id="MCL7747340.1"/>
    </source>
</evidence>
<keyword evidence="2" id="KW-1185">Reference proteome</keyword>
<comment type="caution">
    <text evidence="1">The sequence shown here is derived from an EMBL/GenBank/DDBJ whole genome shotgun (WGS) entry which is preliminary data.</text>
</comment>
<dbReference type="Proteomes" id="UP001139150">
    <property type="component" value="Unassembled WGS sequence"/>
</dbReference>
<dbReference type="Pfam" id="PF18728">
    <property type="entry name" value="HEPN_AbiV"/>
    <property type="match status" value="1"/>
</dbReference>
<proteinExistence type="predicted"/>
<name>A0A9X2I6S9_9BACI</name>
<dbReference type="EMBL" id="JAKRYL010000008">
    <property type="protein sequence ID" value="MCL7747340.1"/>
    <property type="molecule type" value="Genomic_DNA"/>
</dbReference>
<organism evidence="1 2">
    <name type="scientific">Halalkalibacter alkaliphilus</name>
    <dbReference type="NCBI Taxonomy" id="2917993"/>
    <lineage>
        <taxon>Bacteria</taxon>
        <taxon>Bacillati</taxon>
        <taxon>Bacillota</taxon>
        <taxon>Bacilli</taxon>
        <taxon>Bacillales</taxon>
        <taxon>Bacillaceae</taxon>
        <taxon>Halalkalibacter</taxon>
    </lineage>
</organism>
<dbReference type="RefSeq" id="WP_250096244.1">
    <property type="nucleotide sequence ID" value="NZ_JAKRYL010000008.1"/>
</dbReference>